<dbReference type="GO" id="GO:0008233">
    <property type="term" value="F:peptidase activity"/>
    <property type="evidence" value="ECO:0007669"/>
    <property type="project" value="UniProtKB-KW"/>
</dbReference>
<protein>
    <recommendedName>
        <fullName evidence="1">non-specific serine/threonine protein kinase</fullName>
        <ecNumber evidence="1">2.7.11.1</ecNumber>
    </recommendedName>
</protein>
<evidence type="ECO:0000256" key="5">
    <source>
        <dbReference type="SAM" id="Coils"/>
    </source>
</evidence>
<dbReference type="GO" id="GO:0004674">
    <property type="term" value="F:protein serine/threonine kinase activity"/>
    <property type="evidence" value="ECO:0007669"/>
    <property type="project" value="UniProtKB-EC"/>
</dbReference>
<dbReference type="GO" id="GO:0006508">
    <property type="term" value="P:proteolysis"/>
    <property type="evidence" value="ECO:0007669"/>
    <property type="project" value="UniProtKB-KW"/>
</dbReference>
<evidence type="ECO:0000313" key="7">
    <source>
        <dbReference type="EMBL" id="OAO12574.1"/>
    </source>
</evidence>
<dbReference type="InterPro" id="IPR032675">
    <property type="entry name" value="LRR_dom_sf"/>
</dbReference>
<dbReference type="Gene3D" id="3.80.10.10">
    <property type="entry name" value="Ribonuclease Inhibitor"/>
    <property type="match status" value="2"/>
</dbReference>
<dbReference type="InterPro" id="IPR017441">
    <property type="entry name" value="Protein_kinase_ATP_BS"/>
</dbReference>
<keyword evidence="7" id="KW-0645">Protease</keyword>
<dbReference type="EC" id="2.7.11.1" evidence="1"/>
<dbReference type="AlphaFoldDB" id="A0A196S9A3"/>
<feature type="binding site" evidence="4">
    <location>
        <position position="38"/>
    </location>
    <ligand>
        <name>ATP</name>
        <dbReference type="ChEBI" id="CHEBI:30616"/>
    </ligand>
</feature>
<dbReference type="GO" id="GO:0005737">
    <property type="term" value="C:cytoplasm"/>
    <property type="evidence" value="ECO:0007669"/>
    <property type="project" value="TreeGrafter"/>
</dbReference>
<dbReference type="Proteomes" id="UP000078348">
    <property type="component" value="Unassembled WGS sequence"/>
</dbReference>
<proteinExistence type="predicted"/>
<dbReference type="SUPFAM" id="SSF56112">
    <property type="entry name" value="Protein kinase-like (PK-like)"/>
    <property type="match status" value="1"/>
</dbReference>
<dbReference type="PROSITE" id="PS00107">
    <property type="entry name" value="PROTEIN_KINASE_ATP"/>
    <property type="match status" value="1"/>
</dbReference>
<name>A0A196S9A3_BLAHN</name>
<feature type="domain" description="Protein kinase" evidence="6">
    <location>
        <begin position="9"/>
        <end position="257"/>
    </location>
</feature>
<dbReference type="Gene3D" id="1.10.510.10">
    <property type="entry name" value="Transferase(Phosphotransferase) domain 1"/>
    <property type="match status" value="1"/>
</dbReference>
<dbReference type="PROSITE" id="PS00108">
    <property type="entry name" value="PROTEIN_KINASE_ST"/>
    <property type="match status" value="1"/>
</dbReference>
<evidence type="ECO:0000256" key="4">
    <source>
        <dbReference type="PROSITE-ProRule" id="PRU10141"/>
    </source>
</evidence>
<accession>A0A196S9A3</accession>
<dbReference type="STRING" id="478820.A0A196S9A3"/>
<evidence type="ECO:0000256" key="3">
    <source>
        <dbReference type="ARBA" id="ARBA00022840"/>
    </source>
</evidence>
<evidence type="ECO:0000259" key="6">
    <source>
        <dbReference type="PROSITE" id="PS50011"/>
    </source>
</evidence>
<dbReference type="GO" id="GO:0005524">
    <property type="term" value="F:ATP binding"/>
    <property type="evidence" value="ECO:0007669"/>
    <property type="project" value="UniProtKB-UniRule"/>
</dbReference>
<dbReference type="InterPro" id="IPR011009">
    <property type="entry name" value="Kinase-like_dom_sf"/>
</dbReference>
<dbReference type="SMART" id="SM00220">
    <property type="entry name" value="S_TKc"/>
    <property type="match status" value="1"/>
</dbReference>
<organism evidence="7 8">
    <name type="scientific">Blastocystis sp. subtype 1 (strain ATCC 50177 / NandII)</name>
    <dbReference type="NCBI Taxonomy" id="478820"/>
    <lineage>
        <taxon>Eukaryota</taxon>
        <taxon>Sar</taxon>
        <taxon>Stramenopiles</taxon>
        <taxon>Bigyra</taxon>
        <taxon>Opalozoa</taxon>
        <taxon>Opalinata</taxon>
        <taxon>Blastocystidae</taxon>
        <taxon>Blastocystis</taxon>
    </lineage>
</organism>
<evidence type="ECO:0000313" key="8">
    <source>
        <dbReference type="Proteomes" id="UP000078348"/>
    </source>
</evidence>
<dbReference type="EMBL" id="LXWW01000534">
    <property type="protein sequence ID" value="OAO12574.1"/>
    <property type="molecule type" value="Genomic_DNA"/>
</dbReference>
<dbReference type="SUPFAM" id="SSF52058">
    <property type="entry name" value="L domain-like"/>
    <property type="match status" value="1"/>
</dbReference>
<keyword evidence="5" id="KW-0175">Coiled coil</keyword>
<evidence type="ECO:0000256" key="1">
    <source>
        <dbReference type="ARBA" id="ARBA00012513"/>
    </source>
</evidence>
<dbReference type="Pfam" id="PF00069">
    <property type="entry name" value="Pkinase"/>
    <property type="match status" value="1"/>
</dbReference>
<sequence>MDLSFSDDYENLTPIGKGGFGAVYKATCKSRGGLVAIKMAKLDSTDDTILHDAELLKKCTNECIVTFYDVIQHEEKIWLVMEYCRHGSLRDKMKTMTFDEEEIRDIASCCLIGLNHLHKNKIMHRDIKPDNMFLSEKGLIKLGDMGLASQLNHSSSQRSDVCGTYLYLPPETYHNKTVLKSDLWSLGISLIEIAEQENPFADIVSHGSLMYRVMSGDPPSLSRTKWSDAFVDFVNKCLVKEVESRPSAADLMNHPFVKDSVARIIEEGVSRPLLMLTLGKKEIFTTPKEAQHEETTVVWDDEHFVLCPEDVKVMDIKANVGNNPDCQRWSFSQYAILRELIVGNECFQYIKDLSLKEMDRLERVVIGKKCFCLANGGALEVVNCKRLTSVKIGDDSFTNTSNVLFENLPFLQSIALGKQVFKGTEGNENKFVMRNLEELTTFTGTAMAMKGITQVELINLPKLKPLHLMSELSNVKKVIIVNAGKAEEESNLKRVMEEQMKKEEKLRKEEEEQRMKEWRRREREMLRTTIQDFFGKKKKNVVYKRVGLIVIHDDCCNVKEMTRLDLGVFVNLREFRVGDRCFKYVREVSLCGMKHLMKVQVGASCFTTHRDWHRKDPNCAFYLKDCPLLKELKVGCYSFSDYVVCEIDAVPALERIEIGELEKTSFCFYDASLVLKGLAKLKMLVLGRESFCVCRRVVLENLLELTTIRLGRNAMRFCIGMSTTYLIMRNLPKLVTLHTEENSLTFFYPRTITIKDVPSVVDISFSEKVFRFRGNVKTRGNSSAMSDIIRTSSGRQRLLSRNSLRHSLHR</sequence>
<feature type="coiled-coil region" evidence="5">
    <location>
        <begin position="485"/>
        <end position="528"/>
    </location>
</feature>
<dbReference type="PANTHER" id="PTHR48012:SF2">
    <property type="entry name" value="STERILE20-LIKE KINASE, ISOFORM B"/>
    <property type="match status" value="1"/>
</dbReference>
<dbReference type="PANTHER" id="PTHR48012">
    <property type="entry name" value="STERILE20-LIKE KINASE, ISOFORM B-RELATED"/>
    <property type="match status" value="1"/>
</dbReference>
<keyword evidence="3 4" id="KW-0067">ATP-binding</keyword>
<dbReference type="InterPro" id="IPR050629">
    <property type="entry name" value="STE20/SPS1-PAK"/>
</dbReference>
<keyword evidence="2 4" id="KW-0547">Nucleotide-binding</keyword>
<reference evidence="7 8" key="1">
    <citation type="submission" date="2016-05" db="EMBL/GenBank/DDBJ databases">
        <title>Nuclear genome of Blastocystis sp. subtype 1 NandII.</title>
        <authorList>
            <person name="Gentekaki E."/>
            <person name="Curtis B."/>
            <person name="Stairs C."/>
            <person name="Eme L."/>
            <person name="Herman E."/>
            <person name="Klimes V."/>
            <person name="Arias M.C."/>
            <person name="Elias M."/>
            <person name="Hilliou F."/>
            <person name="Klute M."/>
            <person name="Malik S.-B."/>
            <person name="Pightling A."/>
            <person name="Rachubinski R."/>
            <person name="Salas D."/>
            <person name="Schlacht A."/>
            <person name="Suga H."/>
            <person name="Archibald J."/>
            <person name="Ball S.G."/>
            <person name="Clark G."/>
            <person name="Dacks J."/>
            <person name="Van Der Giezen M."/>
            <person name="Tsaousis A."/>
            <person name="Roger A."/>
        </authorList>
    </citation>
    <scope>NUCLEOTIDE SEQUENCE [LARGE SCALE GENOMIC DNA]</scope>
    <source>
        <strain evidence="8">ATCC 50177 / NandII</strain>
    </source>
</reference>
<keyword evidence="8" id="KW-1185">Reference proteome</keyword>
<comment type="caution">
    <text evidence="7">The sequence shown here is derived from an EMBL/GenBank/DDBJ whole genome shotgun (WGS) entry which is preliminary data.</text>
</comment>
<evidence type="ECO:0000256" key="2">
    <source>
        <dbReference type="ARBA" id="ARBA00022741"/>
    </source>
</evidence>
<dbReference type="InterPro" id="IPR000719">
    <property type="entry name" value="Prot_kinase_dom"/>
</dbReference>
<dbReference type="InterPro" id="IPR008271">
    <property type="entry name" value="Ser/Thr_kinase_AS"/>
</dbReference>
<dbReference type="PROSITE" id="PS50011">
    <property type="entry name" value="PROTEIN_KINASE_DOM"/>
    <property type="match status" value="1"/>
</dbReference>
<keyword evidence="7" id="KW-0378">Hydrolase</keyword>
<gene>
    <name evidence="7" type="ORF">AV274_5736</name>
</gene>